<keyword evidence="3" id="KW-0496">Mitochondrion</keyword>
<geneLocation type="mitochondrion" evidence="3"/>
<dbReference type="SUPFAM" id="SSF82771">
    <property type="entry name" value="GIY-YIG endonuclease"/>
    <property type="match status" value="1"/>
</dbReference>
<dbReference type="InterPro" id="IPR035901">
    <property type="entry name" value="GIY-YIG_endonuc_sf"/>
</dbReference>
<feature type="domain" description="GIY-YIG" evidence="2">
    <location>
        <begin position="103"/>
        <end position="191"/>
    </location>
</feature>
<dbReference type="Gene3D" id="3.40.1440.10">
    <property type="entry name" value="GIY-YIG endonuclease"/>
    <property type="match status" value="1"/>
</dbReference>
<evidence type="ECO:0000256" key="1">
    <source>
        <dbReference type="SAM" id="MobiDB-lite"/>
    </source>
</evidence>
<dbReference type="InterPro" id="IPR003647">
    <property type="entry name" value="Intron_nuc_1_rpt"/>
</dbReference>
<evidence type="ECO:0000313" key="3">
    <source>
        <dbReference type="EMBL" id="AKT93733.1"/>
    </source>
</evidence>
<accession>A0A0K1HNX7</accession>
<gene>
    <name evidence="3" type="primary">orf361</name>
</gene>
<dbReference type="PROSITE" id="PS50164">
    <property type="entry name" value="GIY_YIG"/>
    <property type="match status" value="1"/>
</dbReference>
<organism evidence="3">
    <name type="scientific">Phycomyces blakesleeanus</name>
    <dbReference type="NCBI Taxonomy" id="4837"/>
    <lineage>
        <taxon>Eukaryota</taxon>
        <taxon>Fungi</taxon>
        <taxon>Fungi incertae sedis</taxon>
        <taxon>Mucoromycota</taxon>
        <taxon>Mucoromycotina</taxon>
        <taxon>Mucoromycetes</taxon>
        <taxon>Mucorales</taxon>
        <taxon>Phycomycetaceae</taxon>
        <taxon>Phycomyces</taxon>
    </lineage>
</organism>
<sequence>NSLFLFSNLTNLSENSSNISKLSSKVNLNTGIQKFLYLTIGNSVRRYSTNNSLDNKLGENPPAAAPPGDFSPRSAGENPPHPFVKVVIDDPYENRDLITVAKNKVGVYIFEVLGTKDVYVGHSINLYSRICSYFMPSILNTKARYVLSYFNKYGFKNVRLTILILKSDATVVEAVEMEQYFINTLKPNLNIDLVASGSGTHTPMSEETKQRLRSQRGTPVSIYNMKSLELIYRFESKQHLYNTLNIHHVTLHNCLENGTLWLKVFLLSLEPIDEITSENLINQDKMIKLTKYYRSINSTLHPESKRILAENILNPELTKEYHSLSLLAKDLKGDRTTIRAYLNGTKPGLFRKQWRFIKLDD</sequence>
<dbReference type="Pfam" id="PF07453">
    <property type="entry name" value="NUMOD1"/>
    <property type="match status" value="1"/>
</dbReference>
<dbReference type="InterPro" id="IPR000305">
    <property type="entry name" value="GIY-YIG_endonuc"/>
</dbReference>
<dbReference type="CDD" id="cd10445">
    <property type="entry name" value="GIY-YIG_bI1_like"/>
    <property type="match status" value="1"/>
</dbReference>
<dbReference type="RefSeq" id="YP_009162967.1">
    <property type="nucleotide sequence ID" value="NC_027730.1"/>
</dbReference>
<reference evidence="3" key="1">
    <citation type="submission" date="2015-05" db="EMBL/GenBank/DDBJ databases">
        <authorList>
            <person name="Wang D.B."/>
            <person name="Wang M."/>
        </authorList>
    </citation>
    <scope>NUCLEOTIDE SEQUENCE</scope>
    <source>
        <strain evidence="3">NRRL 1555</strain>
    </source>
</reference>
<dbReference type="SMART" id="SM00497">
    <property type="entry name" value="IENR1"/>
    <property type="match status" value="2"/>
</dbReference>
<proteinExistence type="predicted"/>
<feature type="non-terminal residue" evidence="3">
    <location>
        <position position="1"/>
    </location>
</feature>
<evidence type="ECO:0000259" key="2">
    <source>
        <dbReference type="PROSITE" id="PS50164"/>
    </source>
</evidence>
<dbReference type="EMBL" id="KR809878">
    <property type="protein sequence ID" value="AKT93733.1"/>
    <property type="molecule type" value="Genomic_DNA"/>
</dbReference>
<dbReference type="Pfam" id="PF01541">
    <property type="entry name" value="GIY-YIG"/>
    <property type="match status" value="1"/>
</dbReference>
<feature type="region of interest" description="Disordered" evidence="1">
    <location>
        <begin position="51"/>
        <end position="78"/>
    </location>
</feature>
<protein>
    <recommendedName>
        <fullName evidence="2">GIY-YIG domain-containing protein</fullName>
    </recommendedName>
</protein>
<name>A0A0K1HNX7_PHYBL</name>
<dbReference type="GeneID" id="25396693"/>
<dbReference type="AlphaFoldDB" id="A0A0K1HNX7"/>
<dbReference type="InterPro" id="IPR010896">
    <property type="entry name" value="NUMOD1"/>
</dbReference>
<dbReference type="SMART" id="SM00465">
    <property type="entry name" value="GIYc"/>
    <property type="match status" value="1"/>
</dbReference>